<feature type="region of interest" description="Disordered" evidence="1">
    <location>
        <begin position="23"/>
        <end position="65"/>
    </location>
</feature>
<name>I3S3K9_LOTJA</name>
<dbReference type="AlphaFoldDB" id="I3S3K9"/>
<dbReference type="EMBL" id="BT135056">
    <property type="protein sequence ID" value="AFK34851.1"/>
    <property type="molecule type" value="mRNA"/>
</dbReference>
<proteinExistence type="evidence at transcript level"/>
<sequence>MSKAAAKITIAADPETATLFKTAPLAAGPGASDGGPEMEEGVMAAGTAAGDSSVEEGETAGETGVAVGDNAFLGGAADSDLVGDEAGDWAIVELKNKAATSIKGKKKRAIERK</sequence>
<organism evidence="2">
    <name type="scientific">Lotus japonicus</name>
    <name type="common">Lotus corniculatus var. japonicus</name>
    <dbReference type="NCBI Taxonomy" id="34305"/>
    <lineage>
        <taxon>Eukaryota</taxon>
        <taxon>Viridiplantae</taxon>
        <taxon>Streptophyta</taxon>
        <taxon>Embryophyta</taxon>
        <taxon>Tracheophyta</taxon>
        <taxon>Spermatophyta</taxon>
        <taxon>Magnoliopsida</taxon>
        <taxon>eudicotyledons</taxon>
        <taxon>Gunneridae</taxon>
        <taxon>Pentapetalae</taxon>
        <taxon>rosids</taxon>
        <taxon>fabids</taxon>
        <taxon>Fabales</taxon>
        <taxon>Fabaceae</taxon>
        <taxon>Papilionoideae</taxon>
        <taxon>50 kb inversion clade</taxon>
        <taxon>NPAAA clade</taxon>
        <taxon>Hologalegina</taxon>
        <taxon>robinioid clade</taxon>
        <taxon>Loteae</taxon>
        <taxon>Lotus</taxon>
    </lineage>
</organism>
<reference evidence="2" key="1">
    <citation type="submission" date="2012-05" db="EMBL/GenBank/DDBJ databases">
        <authorList>
            <person name="Krishnakumar V."/>
            <person name="Cheung F."/>
            <person name="Xiao Y."/>
            <person name="Chan A."/>
            <person name="Moskal W.A."/>
            <person name="Town C.D."/>
        </authorList>
    </citation>
    <scope>NUCLEOTIDE SEQUENCE</scope>
</reference>
<protein>
    <submittedName>
        <fullName evidence="2">Uncharacterized protein</fullName>
    </submittedName>
</protein>
<accession>I3S3K9</accession>
<evidence type="ECO:0000313" key="2">
    <source>
        <dbReference type="EMBL" id="AFK34851.1"/>
    </source>
</evidence>
<evidence type="ECO:0000256" key="1">
    <source>
        <dbReference type="SAM" id="MobiDB-lite"/>
    </source>
</evidence>